<feature type="binding site" evidence="11">
    <location>
        <position position="257"/>
    </location>
    <ligand>
        <name>substrate</name>
    </ligand>
</feature>
<dbReference type="SUPFAM" id="SSF56529">
    <property type="entry name" value="FAH"/>
    <property type="match status" value="1"/>
</dbReference>
<keyword evidence="9 13" id="KW-0585">Phenylalanine catabolism</keyword>
<proteinExistence type="inferred from homology"/>
<dbReference type="InterPro" id="IPR036462">
    <property type="entry name" value="Fumarylacetoacetase_N_sf"/>
</dbReference>
<sequence>MATPSWLDVPEGSHFSLANIPFGIISPPDSTERHAAVAVGSHVLDLAIFSAENGFAALESFSAHANNAFSLPVLNYFAALGRAVHREVRSYLRSMFLQDSPHAQILKNNESLRRRCLFRLDDVRTHVPMSIGDYTDFYAGANHAYNVGVLFRGANNALQPNYTHLPVGYHGRASSIVISGTPVRRPWGQVLQNAASDPKEPTFRPCAKLDFELELAAFVCTANPLGQPVTLAQAEENIFGYVLMNDWSARDVQAWEYVPLGPFGSKNFATTISPWIILADALEPFRAKGLENKSRLSPYLVPSRADTALDIDLQVDLTTTAGHRTTITCTNAKNLLWSFPQMLTHHTITGCPLNVGDLLGSGTISGSTPGSQGSLLEQNRNGTAAIELRGEEQRLFLQDGDTITITGCCGTSAGSRDLVGFGSCRGTIEAALLKTH</sequence>
<dbReference type="Gene3D" id="2.30.30.230">
    <property type="entry name" value="Fumarylacetoacetase, N-terminal domain"/>
    <property type="match status" value="1"/>
</dbReference>
<keyword evidence="17" id="KW-1185">Reference proteome</keyword>
<accession>A0AA38XMS1</accession>
<reference evidence="16" key="1">
    <citation type="submission" date="2022-10" db="EMBL/GenBank/DDBJ databases">
        <title>Culturing micro-colonial fungi from biological soil crusts in the Mojave desert and describing Neophaeococcomyces mojavensis, and introducing the new genera and species Taxawa tesnikishii.</title>
        <authorList>
            <person name="Kurbessoian T."/>
            <person name="Stajich J.E."/>
        </authorList>
    </citation>
    <scope>NUCLEOTIDE SEQUENCE</scope>
    <source>
        <strain evidence="16">TK_35</strain>
    </source>
</reference>
<dbReference type="SUPFAM" id="SSF63433">
    <property type="entry name" value="Fumarylacetoacetate hydrolase, FAH, N-terminal domain"/>
    <property type="match status" value="1"/>
</dbReference>
<dbReference type="GO" id="GO:1902000">
    <property type="term" value="P:homogentisate catabolic process"/>
    <property type="evidence" value="ECO:0007669"/>
    <property type="project" value="TreeGrafter"/>
</dbReference>
<dbReference type="Pfam" id="PF09298">
    <property type="entry name" value="FAA_hydrolase_N"/>
    <property type="match status" value="1"/>
</dbReference>
<comment type="caution">
    <text evidence="16">The sequence shown here is derived from an EMBL/GenBank/DDBJ whole genome shotgun (WGS) entry which is preliminary data.</text>
</comment>
<keyword evidence="7 12" id="KW-0460">Magnesium</keyword>
<dbReference type="GO" id="GO:0006559">
    <property type="term" value="P:L-phenylalanine catabolic process"/>
    <property type="evidence" value="ECO:0007669"/>
    <property type="project" value="UniProtKB-UniRule"/>
</dbReference>
<evidence type="ECO:0000256" key="4">
    <source>
        <dbReference type="ARBA" id="ARBA00022723"/>
    </source>
</evidence>
<keyword evidence="5 13" id="KW-0378">Hydrolase</keyword>
<dbReference type="EC" id="3.7.1.2" evidence="3 13"/>
<evidence type="ECO:0000256" key="7">
    <source>
        <dbReference type="ARBA" id="ARBA00022842"/>
    </source>
</evidence>
<protein>
    <recommendedName>
        <fullName evidence="3 13">Fumarylacetoacetase</fullName>
        <ecNumber evidence="3 13">3.7.1.2</ecNumber>
    </recommendedName>
    <alternativeName>
        <fullName evidence="13">Fumarylacetoacetate hydrolase</fullName>
    </alternativeName>
</protein>
<dbReference type="NCBIfam" id="TIGR01266">
    <property type="entry name" value="fum_ac_acetase"/>
    <property type="match status" value="1"/>
</dbReference>
<dbReference type="PANTHER" id="PTHR43069">
    <property type="entry name" value="FUMARYLACETOACETASE"/>
    <property type="match status" value="1"/>
</dbReference>
<evidence type="ECO:0000313" key="17">
    <source>
        <dbReference type="Proteomes" id="UP001172681"/>
    </source>
</evidence>
<evidence type="ECO:0000256" key="3">
    <source>
        <dbReference type="ARBA" id="ARBA00012094"/>
    </source>
</evidence>
<dbReference type="InterPro" id="IPR015377">
    <property type="entry name" value="Fumarylacetoacetase_N"/>
</dbReference>
<dbReference type="AlphaFoldDB" id="A0AA38XMS1"/>
<feature type="binding site" evidence="12">
    <location>
        <position position="270"/>
    </location>
    <ligand>
        <name>Mg(2+)</name>
        <dbReference type="ChEBI" id="CHEBI:18420"/>
    </ligand>
</feature>
<comment type="cofactor">
    <cofactor evidence="13">
        <name>Mg(2+)</name>
        <dbReference type="ChEBI" id="CHEBI:18420"/>
    </cofactor>
    <cofactor evidence="13">
        <name>Ca(2+)</name>
        <dbReference type="ChEBI" id="CHEBI:29108"/>
    </cofactor>
</comment>
<comment type="catalytic activity">
    <reaction evidence="13">
        <text>4-fumarylacetoacetate + H2O = acetoacetate + fumarate + H(+)</text>
        <dbReference type="Rhea" id="RHEA:10244"/>
        <dbReference type="ChEBI" id="CHEBI:13705"/>
        <dbReference type="ChEBI" id="CHEBI:15377"/>
        <dbReference type="ChEBI" id="CHEBI:15378"/>
        <dbReference type="ChEBI" id="CHEBI:18034"/>
        <dbReference type="ChEBI" id="CHEBI:29806"/>
        <dbReference type="EC" id="3.7.1.2"/>
    </reaction>
</comment>
<evidence type="ECO:0000256" key="13">
    <source>
        <dbReference type="RuleBase" id="RU366008"/>
    </source>
</evidence>
<dbReference type="GO" id="GO:0046872">
    <property type="term" value="F:metal ion binding"/>
    <property type="evidence" value="ECO:0007669"/>
    <property type="project" value="UniProtKB-UniRule"/>
</dbReference>
<evidence type="ECO:0000256" key="8">
    <source>
        <dbReference type="ARBA" id="ARBA00022878"/>
    </source>
</evidence>
<evidence type="ECO:0000259" key="15">
    <source>
        <dbReference type="Pfam" id="PF09298"/>
    </source>
</evidence>
<feature type="active site" description="Proton acceptor" evidence="10">
    <location>
        <position position="143"/>
    </location>
</feature>
<dbReference type="FunFam" id="3.90.850.10:FF:000009">
    <property type="entry name" value="Fumarylacetoacetase"/>
    <property type="match status" value="1"/>
</dbReference>
<keyword evidence="8 13" id="KW-0828">Tyrosine catabolism</keyword>
<feature type="binding site" evidence="12">
    <location>
        <position position="246"/>
    </location>
    <ligand>
        <name>Mg(2+)</name>
        <dbReference type="ChEBI" id="CHEBI:18420"/>
    </ligand>
</feature>
<feature type="binding site" evidence="11">
    <location>
        <position position="138"/>
    </location>
    <ligand>
        <name>substrate</name>
    </ligand>
</feature>
<organism evidence="16 17">
    <name type="scientific">Knufia peltigerae</name>
    <dbReference type="NCBI Taxonomy" id="1002370"/>
    <lineage>
        <taxon>Eukaryota</taxon>
        <taxon>Fungi</taxon>
        <taxon>Dikarya</taxon>
        <taxon>Ascomycota</taxon>
        <taxon>Pezizomycotina</taxon>
        <taxon>Eurotiomycetes</taxon>
        <taxon>Chaetothyriomycetidae</taxon>
        <taxon>Chaetothyriales</taxon>
        <taxon>Trichomeriaceae</taxon>
        <taxon>Knufia</taxon>
    </lineage>
</organism>
<keyword evidence="6 12" id="KW-0106">Calcium</keyword>
<feature type="binding site" evidence="12">
    <location>
        <position position="266"/>
    </location>
    <ligand>
        <name>Mg(2+)</name>
        <dbReference type="ChEBI" id="CHEBI:18420"/>
    </ligand>
</feature>
<dbReference type="GO" id="GO:0006572">
    <property type="term" value="P:L-tyrosine catabolic process"/>
    <property type="evidence" value="ECO:0007669"/>
    <property type="project" value="UniProtKB-UniRule"/>
</dbReference>
<dbReference type="Pfam" id="PF01557">
    <property type="entry name" value="FAA_hydrolase"/>
    <property type="match status" value="1"/>
</dbReference>
<feature type="binding site" evidence="12">
    <location>
        <position position="214"/>
    </location>
    <ligand>
        <name>Ca(2+)</name>
        <dbReference type="ChEBI" id="CHEBI:29108"/>
    </ligand>
</feature>
<evidence type="ECO:0000313" key="16">
    <source>
        <dbReference type="EMBL" id="KAJ9616201.1"/>
    </source>
</evidence>
<feature type="binding site" evidence="11">
    <location>
        <position position="152"/>
    </location>
    <ligand>
        <name>substrate</name>
    </ligand>
</feature>
<name>A0AA38XMS1_9EURO</name>
<dbReference type="InterPro" id="IPR005959">
    <property type="entry name" value="Fumarylacetoacetase"/>
</dbReference>
<evidence type="ECO:0000256" key="11">
    <source>
        <dbReference type="PIRSR" id="PIRSR605959-2"/>
    </source>
</evidence>
<gene>
    <name evidence="16" type="ORF">H2204_013996</name>
</gene>
<feature type="binding site" evidence="12">
    <location>
        <position position="136"/>
    </location>
    <ligand>
        <name>Ca(2+)</name>
        <dbReference type="ChEBI" id="CHEBI:29108"/>
    </ligand>
</feature>
<comment type="similarity">
    <text evidence="2 13">Belongs to the FAH family.</text>
</comment>
<evidence type="ECO:0000256" key="9">
    <source>
        <dbReference type="ARBA" id="ARBA00023232"/>
    </source>
</evidence>
<evidence type="ECO:0000256" key="2">
    <source>
        <dbReference type="ARBA" id="ARBA00010211"/>
    </source>
</evidence>
<dbReference type="InterPro" id="IPR036663">
    <property type="entry name" value="Fumarylacetoacetase_C_sf"/>
</dbReference>
<dbReference type="Proteomes" id="UP001172681">
    <property type="component" value="Unassembled WGS sequence"/>
</dbReference>
<comment type="pathway">
    <text evidence="1 13">Amino-acid degradation; L-phenylalanine degradation; acetoacetate and fumarate from L-phenylalanine: step 6/6.</text>
</comment>
<keyword evidence="4 12" id="KW-0479">Metal-binding</keyword>
<dbReference type="Gene3D" id="3.90.850.10">
    <property type="entry name" value="Fumarylacetoacetase-like, C-terminal domain"/>
    <property type="match status" value="1"/>
</dbReference>
<dbReference type="GO" id="GO:0004334">
    <property type="term" value="F:fumarylacetoacetase activity"/>
    <property type="evidence" value="ECO:0007669"/>
    <property type="project" value="UniProtKB-UniRule"/>
</dbReference>
<feature type="binding site" evidence="11">
    <location>
        <position position="363"/>
    </location>
    <ligand>
        <name>substrate</name>
    </ligand>
</feature>
<evidence type="ECO:0000259" key="14">
    <source>
        <dbReference type="Pfam" id="PF01557"/>
    </source>
</evidence>
<evidence type="ECO:0000256" key="10">
    <source>
        <dbReference type="PIRSR" id="PIRSR605959-1"/>
    </source>
</evidence>
<evidence type="ECO:0000256" key="5">
    <source>
        <dbReference type="ARBA" id="ARBA00022801"/>
    </source>
</evidence>
<dbReference type="InterPro" id="IPR011234">
    <property type="entry name" value="Fumarylacetoacetase-like_C"/>
</dbReference>
<feature type="domain" description="Fumarylacetoacetase-like C-terminal" evidence="14">
    <location>
        <begin position="135"/>
        <end position="428"/>
    </location>
</feature>
<evidence type="ECO:0000256" key="12">
    <source>
        <dbReference type="PIRSR" id="PIRSR605959-3"/>
    </source>
</evidence>
<feature type="binding site" evidence="12">
    <location>
        <position position="246"/>
    </location>
    <ligand>
        <name>Ca(2+)</name>
        <dbReference type="ChEBI" id="CHEBI:29108"/>
    </ligand>
</feature>
<dbReference type="PANTHER" id="PTHR43069:SF2">
    <property type="entry name" value="FUMARYLACETOACETASE"/>
    <property type="match status" value="1"/>
</dbReference>
<evidence type="ECO:0000256" key="1">
    <source>
        <dbReference type="ARBA" id="ARBA00004782"/>
    </source>
</evidence>
<feature type="binding site" evidence="11">
    <location>
        <position position="253"/>
    </location>
    <ligand>
        <name>substrate</name>
    </ligand>
</feature>
<evidence type="ECO:0000256" key="6">
    <source>
        <dbReference type="ARBA" id="ARBA00022837"/>
    </source>
</evidence>
<feature type="domain" description="Fumarylacetoacetase N-terminal" evidence="15">
    <location>
        <begin position="18"/>
        <end position="128"/>
    </location>
</feature>
<feature type="binding site" evidence="12">
    <location>
        <position position="212"/>
    </location>
    <ligand>
        <name>Ca(2+)</name>
        <dbReference type="ChEBI" id="CHEBI:29108"/>
    </ligand>
</feature>
<dbReference type="EMBL" id="JAPDRN010000168">
    <property type="protein sequence ID" value="KAJ9616201.1"/>
    <property type="molecule type" value="Genomic_DNA"/>
</dbReference>